<reference evidence="4" key="1">
    <citation type="submission" date="2023-06" db="EMBL/GenBank/DDBJ databases">
        <title>Robiginitalea aurantiacus sp. nov. and Algoriphagus sediminis sp. nov., isolated from coastal sediment.</title>
        <authorList>
            <person name="Zhou Z.Y."/>
            <person name="An J."/>
            <person name="Jia Y.W."/>
            <person name="Du Z.J."/>
        </authorList>
    </citation>
    <scope>NUCLEOTIDE SEQUENCE</scope>
    <source>
        <strain evidence="4">M39</strain>
    </source>
</reference>
<keyword evidence="3" id="KW-0812">Transmembrane</keyword>
<accession>A0ABT7WDY8</accession>
<keyword evidence="3" id="KW-1133">Transmembrane helix</keyword>
<dbReference type="EMBL" id="JAUDUY010000003">
    <property type="protein sequence ID" value="MDM9631131.1"/>
    <property type="molecule type" value="Genomic_DNA"/>
</dbReference>
<dbReference type="SUPFAM" id="SSF52540">
    <property type="entry name" value="P-loop containing nucleoside triphosphate hydrolases"/>
    <property type="match status" value="1"/>
</dbReference>
<keyword evidence="2" id="KW-0067">ATP-binding</keyword>
<protein>
    <submittedName>
        <fullName evidence="4">Polysaccharide biosynthesis tyrosine autokinase</fullName>
        <ecNumber evidence="4">2.7.10.2</ecNumber>
    </submittedName>
</protein>
<evidence type="ECO:0000313" key="4">
    <source>
        <dbReference type="EMBL" id="MDM9631131.1"/>
    </source>
</evidence>
<dbReference type="PANTHER" id="PTHR32309">
    <property type="entry name" value="TYROSINE-PROTEIN KINASE"/>
    <property type="match status" value="1"/>
</dbReference>
<dbReference type="PANTHER" id="PTHR32309:SF13">
    <property type="entry name" value="FERRIC ENTEROBACTIN TRANSPORT PROTEIN FEPE"/>
    <property type="match status" value="1"/>
</dbReference>
<feature type="transmembrane region" description="Helical" evidence="3">
    <location>
        <begin position="42"/>
        <end position="61"/>
    </location>
</feature>
<comment type="caution">
    <text evidence="4">The sequence shown here is derived from an EMBL/GenBank/DDBJ whole genome shotgun (WGS) entry which is preliminary data.</text>
</comment>
<keyword evidence="4" id="KW-0808">Transferase</keyword>
<dbReference type="InterPro" id="IPR005702">
    <property type="entry name" value="Wzc-like_C"/>
</dbReference>
<keyword evidence="1" id="KW-0547">Nucleotide-binding</keyword>
<dbReference type="CDD" id="cd05387">
    <property type="entry name" value="BY-kinase"/>
    <property type="match status" value="1"/>
</dbReference>
<evidence type="ECO:0000256" key="2">
    <source>
        <dbReference type="ARBA" id="ARBA00022840"/>
    </source>
</evidence>
<proteinExistence type="predicted"/>
<name>A0ABT7WDY8_9FLAO</name>
<evidence type="ECO:0000313" key="5">
    <source>
        <dbReference type="Proteomes" id="UP001174839"/>
    </source>
</evidence>
<evidence type="ECO:0000256" key="1">
    <source>
        <dbReference type="ARBA" id="ARBA00022741"/>
    </source>
</evidence>
<dbReference type="EC" id="2.7.10.2" evidence="4"/>
<dbReference type="NCBIfam" id="TIGR01007">
    <property type="entry name" value="eps_fam"/>
    <property type="match status" value="1"/>
</dbReference>
<sequence>MKLTKEVLKTSEHMQENPFDTFIDSREEDFDLKGFLLKYLNFWYLFLFGLLFALLIGYLYLRYTPQTYYSEAKIKILKEDDKNVLDLGGAAVLGNSQLNLHNEVLVIKSYRLLKQVVELLHLDIDYYLMGDVRDTQVWNVPFIIERKRFEDKALGSGIYLIQFEDDGFLISREEETPQKIAFNTPDSLQIALPFTIKLSDPFKKLPSSPYPYKIVFSEPSKVALALSQSIEVWPTEDGSEILSLALFGQSRDRSEAILNAVVEKFNQDGMIDRQEVTQRTIDFINRRFIYLSKELDSIETRKQSFKEAYELTYIEADASLALQQKSETELRTSNLETQLSLAKMLKENLEAQNTDSLLPGDIGLENLNLNTLVLGYNELILRRDMLSPNMGEDNPTLHAIDKQLERRKKNILNSLDIYEAHLLTSLTRLQEDQATFDAVYAQLPEEERMLRAIERQQNLKENLFLVLLQKREEAGIKRAVTAPSIKVIDYALSSGPIAPKKISVYGICAFVGFLVPFAILFILFTLDNKLYHRKELEKALPDLPIAGEIPHIPRDPSKTHERSELAESFRILVTNIKFLLKTKSSEKGKVGMVTSSVKGEGKTLIAIELARAYSSLNQKVLLVGGDLRNPRLHEFFGSDKNVVGFSNYLSEPDLRLKDCLQNPDRKFPYLSICFSGPIPPNAPQLLSGERYLQFLRESRDLFDVVILDTAPTVLVTDSLIMDDPLDLVLYVVRSGHTEKQLTEHIKNLQKSGKMQHMALLLNDVKRTHAKGYNYGYGYGYSDQKKKTPWYKSVFGKGG</sequence>
<evidence type="ECO:0000256" key="3">
    <source>
        <dbReference type="SAM" id="Phobius"/>
    </source>
</evidence>
<dbReference type="RefSeq" id="WP_289724497.1">
    <property type="nucleotide sequence ID" value="NZ_JAUDUY010000003.1"/>
</dbReference>
<keyword evidence="5" id="KW-1185">Reference proteome</keyword>
<keyword evidence="3" id="KW-0472">Membrane</keyword>
<organism evidence="4 5">
    <name type="scientific">Robiginitalea aurantiaca</name>
    <dbReference type="NCBI Taxonomy" id="3056915"/>
    <lineage>
        <taxon>Bacteria</taxon>
        <taxon>Pseudomonadati</taxon>
        <taxon>Bacteroidota</taxon>
        <taxon>Flavobacteriia</taxon>
        <taxon>Flavobacteriales</taxon>
        <taxon>Flavobacteriaceae</taxon>
        <taxon>Robiginitalea</taxon>
    </lineage>
</organism>
<feature type="transmembrane region" description="Helical" evidence="3">
    <location>
        <begin position="502"/>
        <end position="526"/>
    </location>
</feature>
<gene>
    <name evidence="4" type="ORF">QU605_06605</name>
</gene>
<dbReference type="Gene3D" id="3.40.50.300">
    <property type="entry name" value="P-loop containing nucleotide triphosphate hydrolases"/>
    <property type="match status" value="1"/>
</dbReference>
<dbReference type="Proteomes" id="UP001174839">
    <property type="component" value="Unassembled WGS sequence"/>
</dbReference>
<dbReference type="GO" id="GO:0004715">
    <property type="term" value="F:non-membrane spanning protein tyrosine kinase activity"/>
    <property type="evidence" value="ECO:0007669"/>
    <property type="project" value="UniProtKB-EC"/>
</dbReference>
<dbReference type="InterPro" id="IPR027417">
    <property type="entry name" value="P-loop_NTPase"/>
</dbReference>
<dbReference type="InterPro" id="IPR050445">
    <property type="entry name" value="Bact_polysacc_biosynth/exp"/>
</dbReference>